<accession>A0A0C3XX08</accession>
<dbReference type="EnsemblPlants" id="AET01547">
    <property type="protein sequence ID" value="AET01547"/>
    <property type="gene ID" value="MTR_8g014780"/>
</dbReference>
<keyword evidence="2" id="KW-0418">Kinase</keyword>
<organism evidence="2 4">
    <name type="scientific">Medicago truncatula</name>
    <name type="common">Barrel medic</name>
    <name type="synonym">Medicago tribuloides</name>
    <dbReference type="NCBI Taxonomy" id="3880"/>
    <lineage>
        <taxon>Eukaryota</taxon>
        <taxon>Viridiplantae</taxon>
        <taxon>Streptophyta</taxon>
        <taxon>Embryophyta</taxon>
        <taxon>Tracheophyta</taxon>
        <taxon>Spermatophyta</taxon>
        <taxon>Magnoliopsida</taxon>
        <taxon>eudicotyledons</taxon>
        <taxon>Gunneridae</taxon>
        <taxon>Pentapetalae</taxon>
        <taxon>rosids</taxon>
        <taxon>fabids</taxon>
        <taxon>Fabales</taxon>
        <taxon>Fabaceae</taxon>
        <taxon>Papilionoideae</taxon>
        <taxon>50 kb inversion clade</taxon>
        <taxon>NPAAA clade</taxon>
        <taxon>Hologalegina</taxon>
        <taxon>IRL clade</taxon>
        <taxon>Trifolieae</taxon>
        <taxon>Medicago</taxon>
    </lineage>
</organism>
<dbReference type="EMBL" id="CM001224">
    <property type="protein sequence ID" value="AET01547.2"/>
    <property type="molecule type" value="Genomic_DNA"/>
</dbReference>
<evidence type="ECO:0000313" key="3">
    <source>
        <dbReference type="EnsemblPlants" id="AET01547"/>
    </source>
</evidence>
<dbReference type="PANTHER" id="PTHR45631:SF202">
    <property type="entry name" value="SENESCENCE-INDUCED RECEPTOR-LIKE SERINE_THREONINE-PROTEIN KINASE"/>
    <property type="match status" value="1"/>
</dbReference>
<dbReference type="GO" id="GO:0016301">
    <property type="term" value="F:kinase activity"/>
    <property type="evidence" value="ECO:0007669"/>
    <property type="project" value="UniProtKB-KW"/>
</dbReference>
<dbReference type="Gene3D" id="1.10.510.10">
    <property type="entry name" value="Transferase(Phosphotransferase) domain 1"/>
    <property type="match status" value="1"/>
</dbReference>
<dbReference type="eggNOG" id="ENOG502QQCZ">
    <property type="taxonomic scope" value="Eukaryota"/>
</dbReference>
<dbReference type="AlphaFoldDB" id="G7LHD1"/>
<evidence type="ECO:0000256" key="1">
    <source>
        <dbReference type="SAM" id="SignalP"/>
    </source>
</evidence>
<dbReference type="PANTHER" id="PTHR45631">
    <property type="entry name" value="OS07G0107800 PROTEIN-RELATED"/>
    <property type="match status" value="1"/>
</dbReference>
<gene>
    <name evidence="2" type="ordered locus">MTR_8g014780</name>
</gene>
<evidence type="ECO:0000313" key="2">
    <source>
        <dbReference type="EMBL" id="AET01547.2"/>
    </source>
</evidence>
<reference evidence="3" key="3">
    <citation type="submission" date="2015-04" db="UniProtKB">
        <authorList>
            <consortium name="EnsemblPlants"/>
        </authorList>
    </citation>
    <scope>IDENTIFICATION</scope>
    <source>
        <strain evidence="3">cv. Jemalong A17</strain>
    </source>
</reference>
<feature type="chain" id="PRO_5014574285" evidence="1">
    <location>
        <begin position="20"/>
        <end position="132"/>
    </location>
</feature>
<reference evidence="2 4" key="1">
    <citation type="journal article" date="2011" name="Nature">
        <title>The Medicago genome provides insight into the evolution of rhizobial symbioses.</title>
        <authorList>
            <person name="Young N.D."/>
            <person name="Debelle F."/>
            <person name="Oldroyd G.E."/>
            <person name="Geurts R."/>
            <person name="Cannon S.B."/>
            <person name="Udvardi M.K."/>
            <person name="Benedito V.A."/>
            <person name="Mayer K.F."/>
            <person name="Gouzy J."/>
            <person name="Schoof H."/>
            <person name="Van de Peer Y."/>
            <person name="Proost S."/>
            <person name="Cook D.R."/>
            <person name="Meyers B.C."/>
            <person name="Spannagl M."/>
            <person name="Cheung F."/>
            <person name="De Mita S."/>
            <person name="Krishnakumar V."/>
            <person name="Gundlach H."/>
            <person name="Zhou S."/>
            <person name="Mudge J."/>
            <person name="Bharti A.K."/>
            <person name="Murray J.D."/>
            <person name="Naoumkina M.A."/>
            <person name="Rosen B."/>
            <person name="Silverstein K.A."/>
            <person name="Tang H."/>
            <person name="Rombauts S."/>
            <person name="Zhao P.X."/>
            <person name="Zhou P."/>
            <person name="Barbe V."/>
            <person name="Bardou P."/>
            <person name="Bechner M."/>
            <person name="Bellec A."/>
            <person name="Berger A."/>
            <person name="Berges H."/>
            <person name="Bidwell S."/>
            <person name="Bisseling T."/>
            <person name="Choisne N."/>
            <person name="Couloux A."/>
            <person name="Denny R."/>
            <person name="Deshpande S."/>
            <person name="Dai X."/>
            <person name="Doyle J.J."/>
            <person name="Dudez A.M."/>
            <person name="Farmer A.D."/>
            <person name="Fouteau S."/>
            <person name="Franken C."/>
            <person name="Gibelin C."/>
            <person name="Gish J."/>
            <person name="Goldstein S."/>
            <person name="Gonzalez A.J."/>
            <person name="Green P.J."/>
            <person name="Hallab A."/>
            <person name="Hartog M."/>
            <person name="Hua A."/>
            <person name="Humphray S.J."/>
            <person name="Jeong D.H."/>
            <person name="Jing Y."/>
            <person name="Jocker A."/>
            <person name="Kenton S.M."/>
            <person name="Kim D.J."/>
            <person name="Klee K."/>
            <person name="Lai H."/>
            <person name="Lang C."/>
            <person name="Lin S."/>
            <person name="Macmil S.L."/>
            <person name="Magdelenat G."/>
            <person name="Matthews L."/>
            <person name="McCorrison J."/>
            <person name="Monaghan E.L."/>
            <person name="Mun J.H."/>
            <person name="Najar F.Z."/>
            <person name="Nicholson C."/>
            <person name="Noirot C."/>
            <person name="O'Bleness M."/>
            <person name="Paule C.R."/>
            <person name="Poulain J."/>
            <person name="Prion F."/>
            <person name="Qin B."/>
            <person name="Qu C."/>
            <person name="Retzel E.F."/>
            <person name="Riddle C."/>
            <person name="Sallet E."/>
            <person name="Samain S."/>
            <person name="Samson N."/>
            <person name="Sanders I."/>
            <person name="Saurat O."/>
            <person name="Scarpelli C."/>
            <person name="Schiex T."/>
            <person name="Segurens B."/>
            <person name="Severin A.J."/>
            <person name="Sherrier D.J."/>
            <person name="Shi R."/>
            <person name="Sims S."/>
            <person name="Singer S.R."/>
            <person name="Sinharoy S."/>
            <person name="Sterck L."/>
            <person name="Viollet A."/>
            <person name="Wang B.B."/>
            <person name="Wang K."/>
            <person name="Wang M."/>
            <person name="Wang X."/>
            <person name="Warfsmann J."/>
            <person name="Weissenbach J."/>
            <person name="White D.D."/>
            <person name="White J.D."/>
            <person name="Wiley G.B."/>
            <person name="Wincker P."/>
            <person name="Xing Y."/>
            <person name="Yang L."/>
            <person name="Yao Z."/>
            <person name="Ying F."/>
            <person name="Zhai J."/>
            <person name="Zhou L."/>
            <person name="Zuber A."/>
            <person name="Denarie J."/>
            <person name="Dixon R.A."/>
            <person name="May G.D."/>
            <person name="Schwartz D.C."/>
            <person name="Rogers J."/>
            <person name="Quetier F."/>
            <person name="Town C.D."/>
            <person name="Roe B.A."/>
        </authorList>
    </citation>
    <scope>NUCLEOTIDE SEQUENCE [LARGE SCALE GENOMIC DNA]</scope>
    <source>
        <strain evidence="2">A17</strain>
        <strain evidence="3 4">cv. Jemalong A17</strain>
    </source>
</reference>
<keyword evidence="2" id="KW-0808">Transferase</keyword>
<keyword evidence="4" id="KW-1185">Reference proteome</keyword>
<feature type="signal peptide" evidence="1">
    <location>
        <begin position="1"/>
        <end position="19"/>
    </location>
</feature>
<protein>
    <submittedName>
        <fullName evidence="2">LRR kinase family protein</fullName>
    </submittedName>
</protein>
<evidence type="ECO:0000313" key="4">
    <source>
        <dbReference type="Proteomes" id="UP000002051"/>
    </source>
</evidence>
<dbReference type="HOGENOM" id="CLU_1920241_0_0_1"/>
<sequence length="132" mass="14798">MILIYPHALLVHLVTLIQIDHWSKSTSTKSIRRKHSHTSKWAIPIIEGGNIQNIVDMRLQGEFSIDSAWKVVEIAMSCISQTATERPDISQIFAELKKCVPLEMVQTNNGSTRSRDDLVSVATVSETTILAR</sequence>
<accession>G7LHD1</accession>
<dbReference type="STRING" id="3880.G7LHD1"/>
<dbReference type="Proteomes" id="UP000002051">
    <property type="component" value="Chromosome 8"/>
</dbReference>
<keyword evidence="1" id="KW-0732">Signal</keyword>
<proteinExistence type="predicted"/>
<reference evidence="2 4" key="2">
    <citation type="journal article" date="2014" name="BMC Genomics">
        <title>An improved genome release (version Mt4.0) for the model legume Medicago truncatula.</title>
        <authorList>
            <person name="Tang H."/>
            <person name="Krishnakumar V."/>
            <person name="Bidwell S."/>
            <person name="Rosen B."/>
            <person name="Chan A."/>
            <person name="Zhou S."/>
            <person name="Gentzbittel L."/>
            <person name="Childs K.L."/>
            <person name="Yandell M."/>
            <person name="Gundlach H."/>
            <person name="Mayer K.F."/>
            <person name="Schwartz D.C."/>
            <person name="Town C.D."/>
        </authorList>
    </citation>
    <scope>GENOME REANNOTATION</scope>
    <source>
        <strain evidence="3 4">cv. Jemalong A17</strain>
    </source>
</reference>
<name>G7LHD1_MEDTR</name>